<organism evidence="2 3">
    <name type="scientific">Romanomermis culicivorax</name>
    <name type="common">Nematode worm</name>
    <dbReference type="NCBI Taxonomy" id="13658"/>
    <lineage>
        <taxon>Eukaryota</taxon>
        <taxon>Metazoa</taxon>
        <taxon>Ecdysozoa</taxon>
        <taxon>Nematoda</taxon>
        <taxon>Enoplea</taxon>
        <taxon>Dorylaimia</taxon>
        <taxon>Mermithida</taxon>
        <taxon>Mermithoidea</taxon>
        <taxon>Mermithidae</taxon>
        <taxon>Romanomermis</taxon>
    </lineage>
</organism>
<keyword evidence="2" id="KW-1185">Reference proteome</keyword>
<dbReference type="Proteomes" id="UP000887565">
    <property type="component" value="Unplaced"/>
</dbReference>
<dbReference type="WBParaSite" id="nRc.2.0.1.t01187-RA">
    <property type="protein sequence ID" value="nRc.2.0.1.t01187-RA"/>
    <property type="gene ID" value="nRc.2.0.1.g01187"/>
</dbReference>
<dbReference type="AlphaFoldDB" id="A0A915HGP0"/>
<accession>A0A915HGP0</accession>
<sequence length="146" mass="16773">MIDAAGPQPNVYSKLRKARLSRFCPDLALDVDSVSQHWPSRPVQSLSSISRHYPTKVPLERKETYLDKHDEKQERRKSKIAQADVGRLPEFEGDPELRIFNCTQFIFVAAGFLTANVQFKPRRLSSRCFQTTTTSDQRSTDRVKFG</sequence>
<feature type="region of interest" description="Disordered" evidence="1">
    <location>
        <begin position="60"/>
        <end position="81"/>
    </location>
</feature>
<protein>
    <submittedName>
        <fullName evidence="3">Uncharacterized protein</fullName>
    </submittedName>
</protein>
<proteinExistence type="predicted"/>
<feature type="compositionally biased region" description="Basic and acidic residues" evidence="1">
    <location>
        <begin position="60"/>
        <end position="74"/>
    </location>
</feature>
<evidence type="ECO:0000313" key="2">
    <source>
        <dbReference type="Proteomes" id="UP000887565"/>
    </source>
</evidence>
<evidence type="ECO:0000256" key="1">
    <source>
        <dbReference type="SAM" id="MobiDB-lite"/>
    </source>
</evidence>
<reference evidence="3" key="1">
    <citation type="submission" date="2022-11" db="UniProtKB">
        <authorList>
            <consortium name="WormBaseParasite"/>
        </authorList>
    </citation>
    <scope>IDENTIFICATION</scope>
</reference>
<evidence type="ECO:0000313" key="3">
    <source>
        <dbReference type="WBParaSite" id="nRc.2.0.1.t01187-RA"/>
    </source>
</evidence>
<name>A0A915HGP0_ROMCU</name>